<dbReference type="GO" id="GO:0030687">
    <property type="term" value="C:preribosome, large subunit precursor"/>
    <property type="evidence" value="ECO:0007669"/>
    <property type="project" value="TreeGrafter"/>
</dbReference>
<dbReference type="InterPro" id="IPR040637">
    <property type="entry name" value="Ribosomal_uL10-like_insert"/>
</dbReference>
<dbReference type="InterPro" id="IPR051742">
    <property type="entry name" value="Ribosome_Assembly_uL10"/>
</dbReference>
<keyword evidence="5 6" id="KW-0539">Nucleus</keyword>
<evidence type="ECO:0000256" key="2">
    <source>
        <dbReference type="ARBA" id="ARBA00008889"/>
    </source>
</evidence>
<sequence>MPKSKRDKDVSLTKVKKKTKESKVSLVEAIRVCVDEYKTLFMFTVENMRTTKFVQIRQEFKRDSRFFFGKNNIMAIALGRTPEDEYKDGLHKISKRLVGQCGLMFTNRPINDVIEYFANFKERDYARAGHEVDETITLSEGPLEHFPFSMEPQLRKLGLPTQLQKGVITLYSDFVVCTAGDKLTPDQSRILKLLEKTLATFRVTLIAQWTPERHFEVVGATKTKSKVPRTPTAHKTP</sequence>
<dbReference type="Pfam" id="PF00466">
    <property type="entry name" value="Ribosomal_L10"/>
    <property type="match status" value="1"/>
</dbReference>
<dbReference type="GO" id="GO:0005730">
    <property type="term" value="C:nucleolus"/>
    <property type="evidence" value="ECO:0007669"/>
    <property type="project" value="UniProtKB-SubCell"/>
</dbReference>
<dbReference type="GO" id="GO:0000956">
    <property type="term" value="P:nuclear-transcribed mRNA catabolic process"/>
    <property type="evidence" value="ECO:0007669"/>
    <property type="project" value="TreeGrafter"/>
</dbReference>
<keyword evidence="8" id="KW-1185">Reference proteome</keyword>
<protein>
    <recommendedName>
        <fullName evidence="6">Ribosome assembly factor mrt4</fullName>
    </recommendedName>
</protein>
<proteinExistence type="inferred from homology"/>
<evidence type="ECO:0000256" key="4">
    <source>
        <dbReference type="ARBA" id="ARBA00022490"/>
    </source>
</evidence>
<accession>A0A914V2E4</accession>
<evidence type="ECO:0000259" key="7">
    <source>
        <dbReference type="Pfam" id="PF17777"/>
    </source>
</evidence>
<dbReference type="FunFam" id="3.30.70.1730:FF:000005">
    <property type="entry name" value="Ribosome assembly factor mrt4"/>
    <property type="match status" value="1"/>
</dbReference>
<dbReference type="AlphaFoldDB" id="A0A914V2E4"/>
<comment type="function">
    <text evidence="1 6">Component of the ribosome assembly machinery. Nuclear paralog of the ribosomal protein P0, it binds pre-60S subunits at an early stage of assembly in the nucleolus, and is replaced by P0 in cytoplasmic pre-60S subunits and mature 80S ribosomes.</text>
</comment>
<dbReference type="InterPro" id="IPR033867">
    <property type="entry name" value="Mrt4"/>
</dbReference>
<dbReference type="GO" id="GO:0000027">
    <property type="term" value="P:ribosomal large subunit assembly"/>
    <property type="evidence" value="ECO:0007669"/>
    <property type="project" value="InterPro"/>
</dbReference>
<evidence type="ECO:0000256" key="6">
    <source>
        <dbReference type="RuleBase" id="RU364039"/>
    </source>
</evidence>
<evidence type="ECO:0000256" key="1">
    <source>
        <dbReference type="ARBA" id="ARBA00004046"/>
    </source>
</evidence>
<name>A0A914V2E4_9BILA</name>
<comment type="subunit">
    <text evidence="3 6">Associates with the pre-60S ribosomal particle.</text>
</comment>
<evidence type="ECO:0000256" key="5">
    <source>
        <dbReference type="ARBA" id="ARBA00023242"/>
    </source>
</evidence>
<dbReference type="PANTHER" id="PTHR45841">
    <property type="entry name" value="MRNA TURNOVER PROTEIN 4 MRTO4"/>
    <property type="match status" value="1"/>
</dbReference>
<dbReference type="CDD" id="cd05796">
    <property type="entry name" value="Ribosomal_P0_like"/>
    <property type="match status" value="1"/>
</dbReference>
<dbReference type="WBParaSite" id="PSAMB.scaffold144size73127.g2482.t1">
    <property type="protein sequence ID" value="PSAMB.scaffold144size73127.g2482.t1"/>
    <property type="gene ID" value="PSAMB.scaffold144size73127.g2482"/>
</dbReference>
<dbReference type="GO" id="GO:0006364">
    <property type="term" value="P:rRNA processing"/>
    <property type="evidence" value="ECO:0007669"/>
    <property type="project" value="TreeGrafter"/>
</dbReference>
<dbReference type="Pfam" id="PF17777">
    <property type="entry name" value="RL10P_insert"/>
    <property type="match status" value="1"/>
</dbReference>
<dbReference type="InterPro" id="IPR043164">
    <property type="entry name" value="Ribosomal_uL10-like_insert_sf"/>
</dbReference>
<dbReference type="PANTHER" id="PTHR45841:SF1">
    <property type="entry name" value="MRNA TURNOVER PROTEIN 4 HOMOLOG"/>
    <property type="match status" value="1"/>
</dbReference>
<dbReference type="SUPFAM" id="SSF160369">
    <property type="entry name" value="Ribosomal protein L10-like"/>
    <property type="match status" value="1"/>
</dbReference>
<dbReference type="Proteomes" id="UP000887566">
    <property type="component" value="Unplaced"/>
</dbReference>
<dbReference type="Gene3D" id="3.30.70.1730">
    <property type="match status" value="1"/>
</dbReference>
<dbReference type="InterPro" id="IPR001790">
    <property type="entry name" value="Ribosomal_uL10"/>
</dbReference>
<comment type="subcellular location">
    <subcellularLocation>
        <location evidence="6">Cytoplasm</location>
    </subcellularLocation>
    <subcellularLocation>
        <location evidence="6">Nucleus</location>
        <location evidence="6">Nucleolus</location>
    </subcellularLocation>
</comment>
<keyword evidence="6" id="KW-0690">Ribosome biogenesis</keyword>
<reference evidence="9" key="1">
    <citation type="submission" date="2022-11" db="UniProtKB">
        <authorList>
            <consortium name="WormBaseParasite"/>
        </authorList>
    </citation>
    <scope>IDENTIFICATION</scope>
</reference>
<dbReference type="Gene3D" id="3.90.105.20">
    <property type="match status" value="1"/>
</dbReference>
<dbReference type="GO" id="GO:0005737">
    <property type="term" value="C:cytoplasm"/>
    <property type="evidence" value="ECO:0007669"/>
    <property type="project" value="UniProtKB-SubCell"/>
</dbReference>
<dbReference type="InterPro" id="IPR043141">
    <property type="entry name" value="Ribosomal_uL10-like_sf"/>
</dbReference>
<feature type="domain" description="Large ribosomal subunit protein uL10-like insertion" evidence="7">
    <location>
        <begin position="126"/>
        <end position="194"/>
    </location>
</feature>
<comment type="similarity">
    <text evidence="2 6">Belongs to the universal ribosomal protein uL10 family.</text>
</comment>
<dbReference type="GO" id="GO:0003723">
    <property type="term" value="F:RNA binding"/>
    <property type="evidence" value="ECO:0007669"/>
    <property type="project" value="TreeGrafter"/>
</dbReference>
<evidence type="ECO:0000256" key="3">
    <source>
        <dbReference type="ARBA" id="ARBA00011117"/>
    </source>
</evidence>
<organism evidence="8 9">
    <name type="scientific">Plectus sambesii</name>
    <dbReference type="NCBI Taxonomy" id="2011161"/>
    <lineage>
        <taxon>Eukaryota</taxon>
        <taxon>Metazoa</taxon>
        <taxon>Ecdysozoa</taxon>
        <taxon>Nematoda</taxon>
        <taxon>Chromadorea</taxon>
        <taxon>Plectida</taxon>
        <taxon>Plectina</taxon>
        <taxon>Plectoidea</taxon>
        <taxon>Plectidae</taxon>
        <taxon>Plectus</taxon>
    </lineage>
</organism>
<dbReference type="FunFam" id="3.90.105.20:FF:000003">
    <property type="entry name" value="Ribosome assembly factor mrt4"/>
    <property type="match status" value="1"/>
</dbReference>
<evidence type="ECO:0000313" key="8">
    <source>
        <dbReference type="Proteomes" id="UP000887566"/>
    </source>
</evidence>
<evidence type="ECO:0000313" key="9">
    <source>
        <dbReference type="WBParaSite" id="PSAMB.scaffold144size73127.g2482.t1"/>
    </source>
</evidence>
<keyword evidence="4 6" id="KW-0963">Cytoplasm</keyword>